<name>A0ABS2QJR7_9BACI</name>
<proteinExistence type="predicted"/>
<dbReference type="PANTHER" id="PTHR43798">
    <property type="entry name" value="MONOACYLGLYCEROL LIPASE"/>
    <property type="match status" value="1"/>
</dbReference>
<dbReference type="EMBL" id="JAFBFI010000012">
    <property type="protein sequence ID" value="MBM7693399.1"/>
    <property type="molecule type" value="Genomic_DNA"/>
</dbReference>
<dbReference type="RefSeq" id="WP_204544104.1">
    <property type="nucleotide sequence ID" value="NZ_JAFBFI010000012.1"/>
</dbReference>
<dbReference type="InterPro" id="IPR029058">
    <property type="entry name" value="AB_hydrolase_fold"/>
</dbReference>
<dbReference type="InterPro" id="IPR050266">
    <property type="entry name" value="AB_hydrolase_sf"/>
</dbReference>
<dbReference type="SUPFAM" id="SSF53474">
    <property type="entry name" value="alpha/beta-Hydrolases"/>
    <property type="match status" value="1"/>
</dbReference>
<sequence length="257" mass="29063">MLKHVMINGKYTYYEDEGKGTPILFLHPPGVGRKIFRYQSAYLKHKFRIIAIDLSGSGDSGSCLSRISLKERAEEVFFFIKKLGLENVHLAAYSGGCAIALTAALRFPKEVKALILIEGFARVEQRLHHYLYKASIKMLEEREELAIRLISSHLTNDVHLREILKNHMRKSDIQVWISDYRNLLEFNISPHLKEISVPSLVILGVKSKFAAKSAALCNEMPGSKEVIIKGSGLILKKWEKVNGEIAAFMKTTEQHGI</sequence>
<evidence type="ECO:0000313" key="3">
    <source>
        <dbReference type="EMBL" id="MBM7693399.1"/>
    </source>
</evidence>
<keyword evidence="4" id="KW-1185">Reference proteome</keyword>
<comment type="caution">
    <text evidence="3">The sequence shown here is derived from an EMBL/GenBank/DDBJ whole genome shotgun (WGS) entry which is preliminary data.</text>
</comment>
<feature type="domain" description="AB hydrolase-1" evidence="2">
    <location>
        <begin position="22"/>
        <end position="119"/>
    </location>
</feature>
<dbReference type="PANTHER" id="PTHR43798:SF31">
    <property type="entry name" value="AB HYDROLASE SUPERFAMILY PROTEIN YCLE"/>
    <property type="match status" value="1"/>
</dbReference>
<dbReference type="PRINTS" id="PR00111">
    <property type="entry name" value="ABHYDROLASE"/>
</dbReference>
<evidence type="ECO:0000313" key="4">
    <source>
        <dbReference type="Proteomes" id="UP000823486"/>
    </source>
</evidence>
<gene>
    <name evidence="3" type="ORF">JOC77_002839</name>
</gene>
<reference evidence="3 4" key="1">
    <citation type="submission" date="2021-01" db="EMBL/GenBank/DDBJ databases">
        <title>Genomic Encyclopedia of Type Strains, Phase IV (KMG-IV): sequencing the most valuable type-strain genomes for metagenomic binning, comparative biology and taxonomic classification.</title>
        <authorList>
            <person name="Goeker M."/>
        </authorList>
    </citation>
    <scope>NUCLEOTIDE SEQUENCE [LARGE SCALE GENOMIC DNA]</scope>
    <source>
        <strain evidence="3 4">DSM 105482</strain>
    </source>
</reference>
<evidence type="ECO:0000259" key="2">
    <source>
        <dbReference type="Pfam" id="PF00561"/>
    </source>
</evidence>
<dbReference type="InterPro" id="IPR000073">
    <property type="entry name" value="AB_hydrolase_1"/>
</dbReference>
<accession>A0ABS2QJR7</accession>
<dbReference type="Gene3D" id="3.40.50.1820">
    <property type="entry name" value="alpha/beta hydrolase"/>
    <property type="match status" value="1"/>
</dbReference>
<evidence type="ECO:0000256" key="1">
    <source>
        <dbReference type="ARBA" id="ARBA00022801"/>
    </source>
</evidence>
<protein>
    <submittedName>
        <fullName evidence="3">Pimeloyl-ACP methyl ester carboxylesterase</fullName>
    </submittedName>
</protein>
<dbReference type="Proteomes" id="UP000823486">
    <property type="component" value="Unassembled WGS sequence"/>
</dbReference>
<keyword evidence="1" id="KW-0378">Hydrolase</keyword>
<dbReference type="Pfam" id="PF00561">
    <property type="entry name" value="Abhydrolase_1"/>
    <property type="match status" value="1"/>
</dbReference>
<organism evidence="3 4">
    <name type="scientific">Peribacillus deserti</name>
    <dbReference type="NCBI Taxonomy" id="673318"/>
    <lineage>
        <taxon>Bacteria</taxon>
        <taxon>Bacillati</taxon>
        <taxon>Bacillota</taxon>
        <taxon>Bacilli</taxon>
        <taxon>Bacillales</taxon>
        <taxon>Bacillaceae</taxon>
        <taxon>Peribacillus</taxon>
    </lineage>
</organism>